<dbReference type="GO" id="GO:0008643">
    <property type="term" value="P:carbohydrate transport"/>
    <property type="evidence" value="ECO:0007669"/>
    <property type="project" value="InterPro"/>
</dbReference>
<evidence type="ECO:0000313" key="4">
    <source>
        <dbReference type="Proteomes" id="UP000326903"/>
    </source>
</evidence>
<dbReference type="GO" id="GO:0015288">
    <property type="term" value="F:porin activity"/>
    <property type="evidence" value="ECO:0007669"/>
    <property type="project" value="InterPro"/>
</dbReference>
<keyword evidence="2" id="KW-0732">Signal</keyword>
<evidence type="ECO:0000313" key="3">
    <source>
        <dbReference type="EMBL" id="KAA9038550.1"/>
    </source>
</evidence>
<name>A0A5J5IHI4_9BACT</name>
<dbReference type="GO" id="GO:0016020">
    <property type="term" value="C:membrane"/>
    <property type="evidence" value="ECO:0007669"/>
    <property type="project" value="InterPro"/>
</dbReference>
<dbReference type="Pfam" id="PF04966">
    <property type="entry name" value="OprB"/>
    <property type="match status" value="1"/>
</dbReference>
<dbReference type="Proteomes" id="UP000326903">
    <property type="component" value="Unassembled WGS sequence"/>
</dbReference>
<dbReference type="EMBL" id="VYQF01000003">
    <property type="protein sequence ID" value="KAA9038550.1"/>
    <property type="molecule type" value="Genomic_DNA"/>
</dbReference>
<dbReference type="AlphaFoldDB" id="A0A5J5IHI4"/>
<sequence length="447" mass="49754">MIVTKKITGLLFLLLEFFNGFAQTDDSAKHGWTNHFQFTYIAQKHTAFPSKYSGQNSLADSVEPAAKSITATLFLGRKLWRGGTFYLNPEVSGGNGLSFATGVAGALNGETYRIGSAAPAAFIARAYFQQYFRLGVTDSIEVKDDANQISDKIPSSRITISAGKFSVSDFFDDNKYSKDPRSQFFNWALWANGAWDYPANTRGYTFGLVTELIKPNWTVRFSSVAVPRIANYHLMEYNFKAHSETIEFEHTIFIGKKPGAVRLIVSNTHSQAPSYAEGMKALDTNNTFLLNVIQGKTEHKSYGGKKFAVGLNVEQEITNGVGVFSRIGWNDGKHVTWAFTEIDRTANVGLSLKGNRWKRQNDVVGIATVINGISKEHRNYLKAGGYGFIIGDGKLSYANEAIMETFYNAKLSNLFWLTLDYQFVTNPGYNKDRGPAHVFGVRGHIEF</sequence>
<gene>
    <name evidence="3" type="ORF">FW778_13405</name>
</gene>
<dbReference type="RefSeq" id="WP_150415271.1">
    <property type="nucleotide sequence ID" value="NZ_VYQF01000003.1"/>
</dbReference>
<accession>A0A5J5IHI4</accession>
<evidence type="ECO:0000256" key="2">
    <source>
        <dbReference type="RuleBase" id="RU363072"/>
    </source>
</evidence>
<dbReference type="InterPro" id="IPR038673">
    <property type="entry name" value="OprB_sf"/>
</dbReference>
<dbReference type="InterPro" id="IPR007049">
    <property type="entry name" value="Carb-sel_porin_OprB"/>
</dbReference>
<dbReference type="Gene3D" id="2.40.160.180">
    <property type="entry name" value="Carbohydrate-selective porin OprB"/>
    <property type="match status" value="1"/>
</dbReference>
<comment type="caution">
    <text evidence="3">The sequence shown here is derived from an EMBL/GenBank/DDBJ whole genome shotgun (WGS) entry which is preliminary data.</text>
</comment>
<feature type="signal peptide" evidence="2">
    <location>
        <begin position="1"/>
        <end position="22"/>
    </location>
</feature>
<proteinExistence type="inferred from homology"/>
<reference evidence="3 4" key="1">
    <citation type="submission" date="2019-09" db="EMBL/GenBank/DDBJ databases">
        <title>Draft genome sequence of Ginsengibacter sp. BR5-29.</title>
        <authorList>
            <person name="Im W.-T."/>
        </authorList>
    </citation>
    <scope>NUCLEOTIDE SEQUENCE [LARGE SCALE GENOMIC DNA]</scope>
    <source>
        <strain evidence="3 4">BR5-29</strain>
    </source>
</reference>
<feature type="chain" id="PRO_5023972310" evidence="2">
    <location>
        <begin position="23"/>
        <end position="447"/>
    </location>
</feature>
<protein>
    <submittedName>
        <fullName evidence="3">Carbohydrate porin</fullName>
    </submittedName>
</protein>
<keyword evidence="4" id="KW-1185">Reference proteome</keyword>
<organism evidence="3 4">
    <name type="scientific">Ginsengibacter hankyongi</name>
    <dbReference type="NCBI Taxonomy" id="2607284"/>
    <lineage>
        <taxon>Bacteria</taxon>
        <taxon>Pseudomonadati</taxon>
        <taxon>Bacteroidota</taxon>
        <taxon>Chitinophagia</taxon>
        <taxon>Chitinophagales</taxon>
        <taxon>Chitinophagaceae</taxon>
        <taxon>Ginsengibacter</taxon>
    </lineage>
</organism>
<comment type="similarity">
    <text evidence="1 2">Belongs to the OprB family.</text>
</comment>
<evidence type="ECO:0000256" key="1">
    <source>
        <dbReference type="ARBA" id="ARBA00008769"/>
    </source>
</evidence>